<dbReference type="Gene3D" id="3.30.460.10">
    <property type="entry name" value="Beta Polymerase, domain 2"/>
    <property type="match status" value="1"/>
</dbReference>
<keyword evidence="2" id="KW-1277">Toxin-antitoxin system</keyword>
<dbReference type="OrthoDB" id="90159at2"/>
<dbReference type="GO" id="GO:0016779">
    <property type="term" value="F:nucleotidyltransferase activity"/>
    <property type="evidence" value="ECO:0007669"/>
    <property type="project" value="UniProtKB-KW"/>
</dbReference>
<dbReference type="EMBL" id="AP011529">
    <property type="protein sequence ID" value="BAI81469.1"/>
    <property type="molecule type" value="Genomic_DNA"/>
</dbReference>
<dbReference type="KEGG" id="ddf:DEFDS_2018"/>
<dbReference type="InterPro" id="IPR002934">
    <property type="entry name" value="Polymerase_NTP_transf_dom"/>
</dbReference>
<feature type="domain" description="Polymerase nucleotidyl transferase" evidence="10">
    <location>
        <begin position="9"/>
        <end position="86"/>
    </location>
</feature>
<name>D3P9S9_DEFDS</name>
<keyword evidence="6" id="KW-0547">Nucleotide-binding</keyword>
<organism evidence="11 12">
    <name type="scientific">Deferribacter desulfuricans (strain DSM 14783 / JCM 11476 / NBRC 101012 / SSM1)</name>
    <dbReference type="NCBI Taxonomy" id="639282"/>
    <lineage>
        <taxon>Bacteria</taxon>
        <taxon>Pseudomonadati</taxon>
        <taxon>Deferribacterota</taxon>
        <taxon>Deferribacteres</taxon>
        <taxon>Deferribacterales</taxon>
        <taxon>Deferribacteraceae</taxon>
        <taxon>Deferribacter</taxon>
    </lineage>
</organism>
<keyword evidence="3" id="KW-0808">Transferase</keyword>
<dbReference type="SUPFAM" id="SSF81301">
    <property type="entry name" value="Nucleotidyltransferase"/>
    <property type="match status" value="1"/>
</dbReference>
<evidence type="ECO:0000256" key="8">
    <source>
        <dbReference type="ARBA" id="ARBA00022842"/>
    </source>
</evidence>
<evidence type="ECO:0000256" key="5">
    <source>
        <dbReference type="ARBA" id="ARBA00022723"/>
    </source>
</evidence>
<dbReference type="Proteomes" id="UP000001520">
    <property type="component" value="Chromosome"/>
</dbReference>
<evidence type="ECO:0000256" key="2">
    <source>
        <dbReference type="ARBA" id="ARBA00022649"/>
    </source>
</evidence>
<keyword evidence="12" id="KW-1185">Reference proteome</keyword>
<dbReference type="PANTHER" id="PTHR33571:SF14">
    <property type="entry name" value="PROTEIN ADENYLYLTRANSFERASE MJ0435-RELATED"/>
    <property type="match status" value="1"/>
</dbReference>
<evidence type="ECO:0000259" key="10">
    <source>
        <dbReference type="Pfam" id="PF01909"/>
    </source>
</evidence>
<proteinExistence type="inferred from homology"/>
<evidence type="ECO:0000256" key="9">
    <source>
        <dbReference type="ARBA" id="ARBA00038276"/>
    </source>
</evidence>
<evidence type="ECO:0000256" key="1">
    <source>
        <dbReference type="ARBA" id="ARBA00001946"/>
    </source>
</evidence>
<gene>
    <name evidence="11" type="ordered locus">DEFDS_2018</name>
</gene>
<keyword evidence="7" id="KW-0067">ATP-binding</keyword>
<dbReference type="PANTHER" id="PTHR33571">
    <property type="entry name" value="SSL8005 PROTEIN"/>
    <property type="match status" value="1"/>
</dbReference>
<evidence type="ECO:0000313" key="12">
    <source>
        <dbReference type="Proteomes" id="UP000001520"/>
    </source>
</evidence>
<dbReference type="Pfam" id="PF01909">
    <property type="entry name" value="NTP_transf_2"/>
    <property type="match status" value="1"/>
</dbReference>
<dbReference type="RefSeq" id="WP_013008714.1">
    <property type="nucleotide sequence ID" value="NC_013939.1"/>
</dbReference>
<dbReference type="STRING" id="639282.DEFDS_2018"/>
<accession>D3P9S9</accession>
<dbReference type="InterPro" id="IPR052038">
    <property type="entry name" value="Type-VII_TA_antitoxin"/>
</dbReference>
<evidence type="ECO:0000256" key="6">
    <source>
        <dbReference type="ARBA" id="ARBA00022741"/>
    </source>
</evidence>
<sequence length="95" mass="11337">MNKELIEKLKKLKPVLKEKFGIEEFAVFGSQVRDDFHKNSDIDIVLIKVAKKDYFNRLKAKYFLEKVLNVKVDLGYYDSMREIIKEEISKDIFYV</sequence>
<evidence type="ECO:0000256" key="7">
    <source>
        <dbReference type="ARBA" id="ARBA00022840"/>
    </source>
</evidence>
<dbReference type="HOGENOM" id="CLU_130257_10_3_0"/>
<comment type="similarity">
    <text evidence="9">Belongs to the MntA antitoxin family.</text>
</comment>
<reference evidence="11 12" key="1">
    <citation type="journal article" date="2010" name="DNA Res.">
        <title>Bacterial lifestyle in a deep-sea hydrothermal vent chimney revealed by the genome sequence of the thermophilic bacterium Deferribacter desulfuricans SSM1.</title>
        <authorList>
            <person name="Takaki Y."/>
            <person name="Shimamura S."/>
            <person name="Nakagawa S."/>
            <person name="Fukuhara Y."/>
            <person name="Horikawa H."/>
            <person name="Ankai A."/>
            <person name="Harada T."/>
            <person name="Hosoyama A."/>
            <person name="Oguchi A."/>
            <person name="Fukui S."/>
            <person name="Fujita N."/>
            <person name="Takami H."/>
            <person name="Takai K."/>
        </authorList>
    </citation>
    <scope>NUCLEOTIDE SEQUENCE [LARGE SCALE GENOMIC DNA]</scope>
    <source>
        <strain evidence="12">DSM 14783 / JCM 11476 / NBRC 101012 / SSM1</strain>
    </source>
</reference>
<dbReference type="InterPro" id="IPR043519">
    <property type="entry name" value="NT_sf"/>
</dbReference>
<dbReference type="GO" id="GO:0005524">
    <property type="term" value="F:ATP binding"/>
    <property type="evidence" value="ECO:0007669"/>
    <property type="project" value="UniProtKB-KW"/>
</dbReference>
<evidence type="ECO:0000256" key="4">
    <source>
        <dbReference type="ARBA" id="ARBA00022695"/>
    </source>
</evidence>
<dbReference type="GO" id="GO:0046872">
    <property type="term" value="F:metal ion binding"/>
    <property type="evidence" value="ECO:0007669"/>
    <property type="project" value="UniProtKB-KW"/>
</dbReference>
<evidence type="ECO:0000313" key="11">
    <source>
        <dbReference type="EMBL" id="BAI81469.1"/>
    </source>
</evidence>
<keyword evidence="8" id="KW-0460">Magnesium</keyword>
<protein>
    <recommendedName>
        <fullName evidence="10">Polymerase nucleotidyl transferase domain-containing protein</fullName>
    </recommendedName>
</protein>
<dbReference type="eggNOG" id="COG1669">
    <property type="taxonomic scope" value="Bacteria"/>
</dbReference>
<keyword evidence="5" id="KW-0479">Metal-binding</keyword>
<keyword evidence="4" id="KW-0548">Nucleotidyltransferase</keyword>
<dbReference type="CDD" id="cd05403">
    <property type="entry name" value="NT_KNTase_like"/>
    <property type="match status" value="1"/>
</dbReference>
<comment type="cofactor">
    <cofactor evidence="1">
        <name>Mg(2+)</name>
        <dbReference type="ChEBI" id="CHEBI:18420"/>
    </cofactor>
</comment>
<dbReference type="AlphaFoldDB" id="D3P9S9"/>
<evidence type="ECO:0000256" key="3">
    <source>
        <dbReference type="ARBA" id="ARBA00022679"/>
    </source>
</evidence>